<gene>
    <name evidence="2" type="ORF">Tci_874025</name>
</gene>
<proteinExistence type="predicted"/>
<name>A0A699SZI2_TANCI</name>
<accession>A0A699SZI2</accession>
<feature type="non-terminal residue" evidence="2">
    <location>
        <position position="1"/>
    </location>
</feature>
<feature type="region of interest" description="Disordered" evidence="1">
    <location>
        <begin position="26"/>
        <end position="50"/>
    </location>
</feature>
<feature type="compositionally biased region" description="Acidic residues" evidence="1">
    <location>
        <begin position="28"/>
        <end position="37"/>
    </location>
</feature>
<evidence type="ECO:0000256" key="1">
    <source>
        <dbReference type="SAM" id="MobiDB-lite"/>
    </source>
</evidence>
<protein>
    <submittedName>
        <fullName evidence="2">Uncharacterized protein</fullName>
    </submittedName>
</protein>
<organism evidence="2">
    <name type="scientific">Tanacetum cinerariifolium</name>
    <name type="common">Dalmatian daisy</name>
    <name type="synonym">Chrysanthemum cinerariifolium</name>
    <dbReference type="NCBI Taxonomy" id="118510"/>
    <lineage>
        <taxon>Eukaryota</taxon>
        <taxon>Viridiplantae</taxon>
        <taxon>Streptophyta</taxon>
        <taxon>Embryophyta</taxon>
        <taxon>Tracheophyta</taxon>
        <taxon>Spermatophyta</taxon>
        <taxon>Magnoliopsida</taxon>
        <taxon>eudicotyledons</taxon>
        <taxon>Gunneridae</taxon>
        <taxon>Pentapetalae</taxon>
        <taxon>asterids</taxon>
        <taxon>campanulids</taxon>
        <taxon>Asterales</taxon>
        <taxon>Asteraceae</taxon>
        <taxon>Asteroideae</taxon>
        <taxon>Anthemideae</taxon>
        <taxon>Anthemidinae</taxon>
        <taxon>Tanacetum</taxon>
    </lineage>
</organism>
<dbReference type="AlphaFoldDB" id="A0A699SZI2"/>
<sequence>MFPVMCLEHPLSMTPLSFKAYCGLPSQSEDEVEEEDEKAMSAKLVGSSSA</sequence>
<reference evidence="2" key="1">
    <citation type="journal article" date="2019" name="Sci. Rep.">
        <title>Draft genome of Tanacetum cinerariifolium, the natural source of mosquito coil.</title>
        <authorList>
            <person name="Yamashiro T."/>
            <person name="Shiraishi A."/>
            <person name="Satake H."/>
            <person name="Nakayama K."/>
        </authorList>
    </citation>
    <scope>NUCLEOTIDE SEQUENCE</scope>
</reference>
<dbReference type="EMBL" id="BKCJ011195468">
    <property type="protein sequence ID" value="GFD02056.1"/>
    <property type="molecule type" value="Genomic_DNA"/>
</dbReference>
<evidence type="ECO:0000313" key="2">
    <source>
        <dbReference type="EMBL" id="GFD02056.1"/>
    </source>
</evidence>
<comment type="caution">
    <text evidence="2">The sequence shown here is derived from an EMBL/GenBank/DDBJ whole genome shotgun (WGS) entry which is preliminary data.</text>
</comment>